<evidence type="ECO:0000256" key="2">
    <source>
        <dbReference type="ARBA" id="ARBA00023002"/>
    </source>
</evidence>
<keyword evidence="4" id="KW-1185">Reference proteome</keyword>
<dbReference type="Proteomes" id="UP000235803">
    <property type="component" value="Unassembled WGS sequence"/>
</dbReference>
<dbReference type="OrthoDB" id="109589at2"/>
<name>A0A2N7TW29_9GAMM</name>
<dbReference type="AlphaFoldDB" id="A0A2N7TW29"/>
<reference evidence="3 4" key="1">
    <citation type="submission" date="2018-01" db="EMBL/GenBank/DDBJ databases">
        <title>Halomonas endophytica sp. nov., isolated from storage liquid in the stems of Populus euphratica.</title>
        <authorList>
            <person name="Chen C."/>
        </authorList>
    </citation>
    <scope>NUCLEOTIDE SEQUENCE [LARGE SCALE GENOMIC DNA]</scope>
    <source>
        <strain evidence="3 4">MC28</strain>
    </source>
</reference>
<evidence type="ECO:0000313" key="4">
    <source>
        <dbReference type="Proteomes" id="UP000235803"/>
    </source>
</evidence>
<comment type="caution">
    <text evidence="3">The sequence shown here is derived from an EMBL/GenBank/DDBJ whole genome shotgun (WGS) entry which is preliminary data.</text>
</comment>
<proteinExistence type="inferred from homology"/>
<accession>A0A2N7TW29</accession>
<gene>
    <name evidence="3" type="ORF">C1H69_21405</name>
</gene>
<evidence type="ECO:0008006" key="5">
    <source>
        <dbReference type="Google" id="ProtNLM"/>
    </source>
</evidence>
<evidence type="ECO:0000313" key="3">
    <source>
        <dbReference type="EMBL" id="PMR72399.1"/>
    </source>
</evidence>
<dbReference type="InterPro" id="IPR002347">
    <property type="entry name" value="SDR_fam"/>
</dbReference>
<protein>
    <recommendedName>
        <fullName evidence="5">Short-chain dehydrogenase</fullName>
    </recommendedName>
</protein>
<dbReference type="GO" id="GO:0016491">
    <property type="term" value="F:oxidoreductase activity"/>
    <property type="evidence" value="ECO:0007669"/>
    <property type="project" value="UniProtKB-KW"/>
</dbReference>
<dbReference type="PANTHER" id="PTHR24320:SF152">
    <property type="entry name" value="SHORT-CHAIN DEHYDROGENASE_REDUCTASE FAMILY PROTEIN"/>
    <property type="match status" value="1"/>
</dbReference>
<comment type="similarity">
    <text evidence="1">Belongs to the short-chain dehydrogenases/reductases (SDR) family.</text>
</comment>
<dbReference type="PANTHER" id="PTHR24320">
    <property type="entry name" value="RETINOL DEHYDROGENASE"/>
    <property type="match status" value="1"/>
</dbReference>
<dbReference type="InterPro" id="IPR036291">
    <property type="entry name" value="NAD(P)-bd_dom_sf"/>
</dbReference>
<dbReference type="EMBL" id="PNRF01000045">
    <property type="protein sequence ID" value="PMR72399.1"/>
    <property type="molecule type" value="Genomic_DNA"/>
</dbReference>
<organism evidence="3 4">
    <name type="scientific">Billgrantia endophytica</name>
    <dbReference type="NCBI Taxonomy" id="2033802"/>
    <lineage>
        <taxon>Bacteria</taxon>
        <taxon>Pseudomonadati</taxon>
        <taxon>Pseudomonadota</taxon>
        <taxon>Gammaproteobacteria</taxon>
        <taxon>Oceanospirillales</taxon>
        <taxon>Halomonadaceae</taxon>
        <taxon>Billgrantia</taxon>
    </lineage>
</organism>
<dbReference type="Pfam" id="PF00106">
    <property type="entry name" value="adh_short"/>
    <property type="match status" value="1"/>
</dbReference>
<sequence>MDVGPSYVMDDVDIVNINQYSTLTMSTWVIEMPTILITGGHKGLGLETTTRVAQLGGFDIVLGGRNHSEVSSVAHDISAKYGANVRTVDLDVSSLASVRAAAGLVQNLVQDGAVAPLQALMLNAGAQFMGPVEYSPDGYEKTFATNCLGHFLLLNLLLEDIRPHGRIVFTASGTHDPDTMDGKMVGKAEEPDAVKLANEGKTGKPLSPGKRYSTSKLCTIMYAYELDRRLRATGSSFRSIAFDPGLIVETSLARTAPPLMQRVARTGFAKRLVKTLGVTMGSLAFSGDALARVAIDPAFARASGKYMQSRNGQLIETRSSAMSYDIERARKLWADSETLVGLPSKAQGA</sequence>
<dbReference type="Gene3D" id="3.40.50.720">
    <property type="entry name" value="NAD(P)-binding Rossmann-like Domain"/>
    <property type="match status" value="1"/>
</dbReference>
<evidence type="ECO:0000256" key="1">
    <source>
        <dbReference type="ARBA" id="ARBA00006484"/>
    </source>
</evidence>
<keyword evidence="2" id="KW-0560">Oxidoreductase</keyword>
<dbReference type="SUPFAM" id="SSF51735">
    <property type="entry name" value="NAD(P)-binding Rossmann-fold domains"/>
    <property type="match status" value="1"/>
</dbReference>